<evidence type="ECO:0000313" key="1">
    <source>
        <dbReference type="EMBL" id="MBB1260167.1"/>
    </source>
</evidence>
<reference evidence="1" key="3">
    <citation type="journal article" name="Syst. Appl. Microbiol.">
        <title>Streptomyces alkaliterrae sp. nov., isolated from an alkaline soil, and emended descriptions of Streptomyces alkaliphilus, Streptomyces calidiresistens and Streptomyces durbertensis.</title>
        <authorList>
            <person name="Swiecimska M."/>
            <person name="Golinska P."/>
            <person name="Nouioui I."/>
            <person name="Wypij M."/>
            <person name="Rai M."/>
            <person name="Sangal V."/>
            <person name="Goodfellow M."/>
        </authorList>
    </citation>
    <scope>NUCLEOTIDE SEQUENCE</scope>
    <source>
        <strain evidence="1">OF8</strain>
    </source>
</reference>
<reference evidence="2 3" key="1">
    <citation type="submission" date="2019-10" db="EMBL/GenBank/DDBJ databases">
        <title>Streptomyces sp. nov., a novel actinobacterium isolated from alkaline environment.</title>
        <authorList>
            <person name="Golinska P."/>
        </authorList>
    </citation>
    <scope>NUCLEOTIDE SEQUENCE [LARGE SCALE GENOMIC DNA]</scope>
    <source>
        <strain evidence="2 3">OF1</strain>
    </source>
</reference>
<dbReference type="AlphaFoldDB" id="A0A5P0YQA8"/>
<dbReference type="EMBL" id="JABJXA010000083">
    <property type="protein sequence ID" value="MBB1260167.1"/>
    <property type="molecule type" value="Genomic_DNA"/>
</dbReference>
<keyword evidence="3" id="KW-1185">Reference proteome</keyword>
<dbReference type="Proteomes" id="UP000517765">
    <property type="component" value="Unassembled WGS sequence"/>
</dbReference>
<dbReference type="EMBL" id="VJYK02000071">
    <property type="protein sequence ID" value="MQS02090.1"/>
    <property type="molecule type" value="Genomic_DNA"/>
</dbReference>
<dbReference type="OrthoDB" id="4239826at2"/>
<name>A0A5P0YQA8_9ACTN</name>
<sequence>MSDGFPVTVVAAYDTDWHLFLTCPERGDLGYCTGVGPDEPFDPQAATRTLKEAGWKLAPDGWRETSLDEEYPFVAQVAREG</sequence>
<proteinExistence type="predicted"/>
<evidence type="ECO:0000313" key="4">
    <source>
        <dbReference type="Proteomes" id="UP000517765"/>
    </source>
</evidence>
<evidence type="ECO:0000313" key="3">
    <source>
        <dbReference type="Proteomes" id="UP000320857"/>
    </source>
</evidence>
<dbReference type="RefSeq" id="WP_143647555.1">
    <property type="nucleotide sequence ID" value="NZ_JABJXA010000083.1"/>
</dbReference>
<protein>
    <submittedName>
        <fullName evidence="2">Uncharacterized protein</fullName>
    </submittedName>
</protein>
<evidence type="ECO:0000313" key="2">
    <source>
        <dbReference type="EMBL" id="MQS02090.1"/>
    </source>
</evidence>
<reference evidence="4" key="2">
    <citation type="submission" date="2020-05" db="EMBL/GenBank/DDBJ databases">
        <title>Classification of alakaliphilic streptomycetes isolated from an alkaline soil next to Lonar Crater, India and a proposal for the recognition of Streptomyces alkaliterrae sp. nov.</title>
        <authorList>
            <person name="Golinska P."/>
        </authorList>
    </citation>
    <scope>NUCLEOTIDE SEQUENCE [LARGE SCALE GENOMIC DNA]</scope>
    <source>
        <strain evidence="4">OF8</strain>
    </source>
</reference>
<organism evidence="2 3">
    <name type="scientific">Streptomyces alkaliterrae</name>
    <dbReference type="NCBI Taxonomy" id="2213162"/>
    <lineage>
        <taxon>Bacteria</taxon>
        <taxon>Bacillati</taxon>
        <taxon>Actinomycetota</taxon>
        <taxon>Actinomycetes</taxon>
        <taxon>Kitasatosporales</taxon>
        <taxon>Streptomycetaceae</taxon>
        <taxon>Streptomyces</taxon>
    </lineage>
</organism>
<comment type="caution">
    <text evidence="2">The sequence shown here is derived from an EMBL/GenBank/DDBJ whole genome shotgun (WGS) entry which is preliminary data.</text>
</comment>
<gene>
    <name evidence="2" type="ORF">FNX44_009435</name>
    <name evidence="1" type="ORF">H3147_15185</name>
</gene>
<accession>A0A5P0YQA8</accession>
<dbReference type="Proteomes" id="UP000320857">
    <property type="component" value="Unassembled WGS sequence"/>
</dbReference>